<dbReference type="VEuPathDB" id="FungiDB:AeMF1_002536"/>
<comment type="caution">
    <text evidence="1">The sequence shown here is derived from an EMBL/GenBank/DDBJ whole genome shotgun (WGS) entry which is preliminary data.</text>
</comment>
<sequence length="593" mass="67066">MDMSQDLERLSISPDSSVKVKNKCSFFMLVESPTGRGMNCIVCCCFKASSIFSMVSQTAPGTSRLQDNSLETNELEQVYDLFRFYDSSLHGDKLPSINLPRFIEILKDGHILSSTFTAQRKKCLPRLCLANCGRTWTLFPTISPGAALRKLVRRHLFSLMNEVVPVSEQLAPRKSVAGAINDNYWHPLEAQCEVRLQRRRVSQVAYDKVVRHIFPPMEQPAPLDAAITPEIREFFTEEHLALIVDRFHTFDHTDSGRIGKDECFVFFHGLADALRLESPRHLAMQVDGEDISLSQIFRVLMASTEAASPQFQSQTHVAFPDRPTTDDVVEKKDALLALSHDCPPDDWEPDDAMSTTSPVKISTAVDGGSANNTKHITITTKMTKKSKRQNTRDDAVLPRVLMIDSRQSVKKYWEGTVCLTGLAETTGLFQKGEKRVLSENMTKMNSATASISLMKLRVKYKLAEGYVVAEGKKYVADVVASDAPNTKSKQIKKLPPKKLSLDRCSTIVRSMPQLPLYSPNHHQPLYKKPEYQLPTNLKALVVDHKNLSWVHETFPRLHVDDNRRWRTEHIQAEEYMKSMAANELLPQLHQANR</sequence>
<evidence type="ECO:0000313" key="2">
    <source>
        <dbReference type="Proteomes" id="UP000481153"/>
    </source>
</evidence>
<dbReference type="Proteomes" id="UP000481153">
    <property type="component" value="Unassembled WGS sequence"/>
</dbReference>
<evidence type="ECO:0000313" key="1">
    <source>
        <dbReference type="EMBL" id="KAF0727527.1"/>
    </source>
</evidence>
<proteinExistence type="predicted"/>
<reference evidence="1 2" key="1">
    <citation type="submission" date="2019-07" db="EMBL/GenBank/DDBJ databases">
        <title>Genomics analysis of Aphanomyces spp. identifies a new class of oomycete effector associated with host adaptation.</title>
        <authorList>
            <person name="Gaulin E."/>
        </authorList>
    </citation>
    <scope>NUCLEOTIDE SEQUENCE [LARGE SCALE GENOMIC DNA]</scope>
    <source>
        <strain evidence="1 2">ATCC 201684</strain>
    </source>
</reference>
<protein>
    <submittedName>
        <fullName evidence="1">Uncharacterized protein</fullName>
    </submittedName>
</protein>
<accession>A0A6G0WJU2</accession>
<dbReference type="EMBL" id="VJMJ01000193">
    <property type="protein sequence ID" value="KAF0727527.1"/>
    <property type="molecule type" value="Genomic_DNA"/>
</dbReference>
<dbReference type="AlphaFoldDB" id="A0A6G0WJU2"/>
<organism evidence="1 2">
    <name type="scientific">Aphanomyces euteiches</name>
    <dbReference type="NCBI Taxonomy" id="100861"/>
    <lineage>
        <taxon>Eukaryota</taxon>
        <taxon>Sar</taxon>
        <taxon>Stramenopiles</taxon>
        <taxon>Oomycota</taxon>
        <taxon>Saprolegniomycetes</taxon>
        <taxon>Saprolegniales</taxon>
        <taxon>Verrucalvaceae</taxon>
        <taxon>Aphanomyces</taxon>
    </lineage>
</organism>
<keyword evidence="2" id="KW-1185">Reference proteome</keyword>
<name>A0A6G0WJU2_9STRA</name>
<gene>
    <name evidence="1" type="ORF">Ae201684_014357</name>
</gene>